<proteinExistence type="predicted"/>
<protein>
    <recommendedName>
        <fullName evidence="3">Retrotransposon gag domain-containing protein</fullName>
    </recommendedName>
</protein>
<evidence type="ECO:0000313" key="1">
    <source>
        <dbReference type="EMBL" id="EXC14795.1"/>
    </source>
</evidence>
<accession>W9SKZ1</accession>
<reference evidence="2" key="1">
    <citation type="submission" date="2013-01" db="EMBL/GenBank/DDBJ databases">
        <title>Draft Genome Sequence of a Mulberry Tree, Morus notabilis C.K. Schneid.</title>
        <authorList>
            <person name="He N."/>
            <person name="Zhao S."/>
        </authorList>
    </citation>
    <scope>NUCLEOTIDE SEQUENCE</scope>
</reference>
<name>W9SKZ1_9ROSA</name>
<evidence type="ECO:0000313" key="2">
    <source>
        <dbReference type="Proteomes" id="UP000030645"/>
    </source>
</evidence>
<dbReference type="AlphaFoldDB" id="W9SKZ1"/>
<keyword evidence="2" id="KW-1185">Reference proteome</keyword>
<sequence length="65" mass="7592">MVSQFCRKYFQNEERITTITLSNTRHKPGEHLVDYVRRFRDLALDCYDGSGEGDLVEICINNIIP</sequence>
<evidence type="ECO:0008006" key="3">
    <source>
        <dbReference type="Google" id="ProtNLM"/>
    </source>
</evidence>
<dbReference type="Proteomes" id="UP000030645">
    <property type="component" value="Unassembled WGS sequence"/>
</dbReference>
<dbReference type="EMBL" id="KE345769">
    <property type="protein sequence ID" value="EXC14795.1"/>
    <property type="molecule type" value="Genomic_DNA"/>
</dbReference>
<organism evidence="1 2">
    <name type="scientific">Morus notabilis</name>
    <dbReference type="NCBI Taxonomy" id="981085"/>
    <lineage>
        <taxon>Eukaryota</taxon>
        <taxon>Viridiplantae</taxon>
        <taxon>Streptophyta</taxon>
        <taxon>Embryophyta</taxon>
        <taxon>Tracheophyta</taxon>
        <taxon>Spermatophyta</taxon>
        <taxon>Magnoliopsida</taxon>
        <taxon>eudicotyledons</taxon>
        <taxon>Gunneridae</taxon>
        <taxon>Pentapetalae</taxon>
        <taxon>rosids</taxon>
        <taxon>fabids</taxon>
        <taxon>Rosales</taxon>
        <taxon>Moraceae</taxon>
        <taxon>Moreae</taxon>
        <taxon>Morus</taxon>
    </lineage>
</organism>
<gene>
    <name evidence="1" type="ORF">L484_009449</name>
</gene>